<name>A0ABY4K380_9FLAO</name>
<sequence>MQNNHEALLKNKLKKINASFILLDLEKLKVKKNILDNNENLQIKGHNKIKNSIIFSRKLYKPISKL</sequence>
<dbReference type="EMBL" id="CP096203">
    <property type="protein sequence ID" value="UPQ74655.1"/>
    <property type="molecule type" value="Genomic_DNA"/>
</dbReference>
<dbReference type="Proteomes" id="UP000830552">
    <property type="component" value="Chromosome"/>
</dbReference>
<organism evidence="1 2">
    <name type="scientific">Chryseobacterium nepalense</name>
    <dbReference type="NCBI Taxonomy" id="1854498"/>
    <lineage>
        <taxon>Bacteria</taxon>
        <taxon>Pseudomonadati</taxon>
        <taxon>Bacteroidota</taxon>
        <taxon>Flavobacteriia</taxon>
        <taxon>Flavobacteriales</taxon>
        <taxon>Weeksellaceae</taxon>
        <taxon>Chryseobacterium group</taxon>
        <taxon>Chryseobacterium</taxon>
    </lineage>
</organism>
<accession>A0ABY4K380</accession>
<dbReference type="RefSeq" id="WP_248389333.1">
    <property type="nucleotide sequence ID" value="NZ_CP096203.1"/>
</dbReference>
<keyword evidence="2" id="KW-1185">Reference proteome</keyword>
<proteinExistence type="predicted"/>
<evidence type="ECO:0000313" key="2">
    <source>
        <dbReference type="Proteomes" id="UP000830552"/>
    </source>
</evidence>
<gene>
    <name evidence="1" type="ORF">M0D58_11405</name>
</gene>
<reference evidence="1" key="1">
    <citation type="submission" date="2022-04" db="EMBL/GenBank/DDBJ databases">
        <title>Evolutionary, genomic, and biogeographic characterization of Chryseobacterium nepalense represented by a plastic-degrading bacterium AC3.</title>
        <authorList>
            <person name="Yin Z."/>
            <person name="Liu X."/>
            <person name="Wang D."/>
            <person name="Xie Z."/>
        </authorList>
    </citation>
    <scope>NUCLEOTIDE SEQUENCE</scope>
    <source>
        <strain evidence="1">AC3</strain>
    </source>
</reference>
<evidence type="ECO:0000313" key="1">
    <source>
        <dbReference type="EMBL" id="UPQ74655.1"/>
    </source>
</evidence>
<protein>
    <submittedName>
        <fullName evidence="1">Uncharacterized protein</fullName>
    </submittedName>
</protein>